<dbReference type="Pfam" id="PF17783">
    <property type="entry name" value="WHD_CvfB"/>
    <property type="match status" value="1"/>
</dbReference>
<feature type="domain" description="S1 motif" evidence="2">
    <location>
        <begin position="69"/>
        <end position="131"/>
    </location>
</feature>
<dbReference type="PATRIC" id="fig|1566026.4.peg.2859"/>
<sequence>MGMEIGKNHTLKVAREVDFGLYLTNGEEDILLPMKYVPSDTSIGDEIEVFVYVDSLGRPVAVTAQPLAKVGDIASLEVKQVTSVGAFMDIGLEKDLMVPFKEQGQKMEVGRKYVVKVLLDFKTNRMIGTSKIGPFLSQHHDELQEGEEVNILIWQETTLGYKVIINKTFQGLIFHNEIFDHVELGDERTAFVKAIREDGKIDISLQKQGYEAVKDMSQLVLDKIKATGSLALGDKSNPEEIKYKLGMSKKNFKNILGGLYKAGQIEIFDHEVRLKAEG</sequence>
<name>A0A0L8AN87_9BACT</name>
<proteinExistence type="inferred from homology"/>
<keyword evidence="4" id="KW-1185">Reference proteome</keyword>
<comment type="caution">
    <text evidence="3">The sequence shown here is derived from an EMBL/GenBank/DDBJ whole genome shotgun (WGS) entry which is preliminary data.</text>
</comment>
<dbReference type="InterPro" id="IPR036388">
    <property type="entry name" value="WH-like_DNA-bd_sf"/>
</dbReference>
<dbReference type="PANTHER" id="PTHR37296:SF1">
    <property type="entry name" value="CONSERVED VIRULENCE FACTOR B"/>
    <property type="match status" value="1"/>
</dbReference>
<evidence type="ECO:0000313" key="4">
    <source>
        <dbReference type="Proteomes" id="UP000036908"/>
    </source>
</evidence>
<dbReference type="InterPro" id="IPR040764">
    <property type="entry name" value="CvfB_WH"/>
</dbReference>
<evidence type="ECO:0000259" key="2">
    <source>
        <dbReference type="SMART" id="SM00316"/>
    </source>
</evidence>
<organism evidence="3 4">
    <name type="scientific">Roseivirga seohaensis subsp. aquiponti</name>
    <dbReference type="NCBI Taxonomy" id="1566026"/>
    <lineage>
        <taxon>Bacteria</taxon>
        <taxon>Pseudomonadati</taxon>
        <taxon>Bacteroidota</taxon>
        <taxon>Cytophagia</taxon>
        <taxon>Cytophagales</taxon>
        <taxon>Roseivirgaceae</taxon>
        <taxon>Roseivirga</taxon>
    </lineage>
</organism>
<gene>
    <name evidence="3" type="ORF">OB69_05175</name>
</gene>
<dbReference type="EMBL" id="JSVA01000006">
    <property type="protein sequence ID" value="KOF03685.1"/>
    <property type="molecule type" value="Genomic_DNA"/>
</dbReference>
<dbReference type="InterPro" id="IPR039566">
    <property type="entry name" value="CvfB_S1_st"/>
</dbReference>
<dbReference type="InterPro" id="IPR014464">
    <property type="entry name" value="CvfB_fam"/>
</dbReference>
<dbReference type="PIRSF" id="PIRSF012524">
    <property type="entry name" value="YitL_S1"/>
    <property type="match status" value="1"/>
</dbReference>
<protein>
    <submittedName>
        <fullName evidence="3">GntR family transcriptional regulator</fullName>
    </submittedName>
</protein>
<dbReference type="Gene3D" id="2.40.50.140">
    <property type="entry name" value="Nucleic acid-binding proteins"/>
    <property type="match status" value="2"/>
</dbReference>
<evidence type="ECO:0000256" key="1">
    <source>
        <dbReference type="PIRNR" id="PIRNR012524"/>
    </source>
</evidence>
<dbReference type="Gene3D" id="1.10.10.10">
    <property type="entry name" value="Winged helix-like DNA-binding domain superfamily/Winged helix DNA-binding domain"/>
    <property type="match status" value="1"/>
</dbReference>
<feature type="domain" description="S1 motif" evidence="2">
    <location>
        <begin position="144"/>
        <end position="206"/>
    </location>
</feature>
<dbReference type="Proteomes" id="UP000036908">
    <property type="component" value="Unassembled WGS sequence"/>
</dbReference>
<reference evidence="4" key="1">
    <citation type="submission" date="2014-11" db="EMBL/GenBank/DDBJ databases">
        <title>Genome sequencing of Roseivirga sp. D-25.</title>
        <authorList>
            <person name="Selvaratnam C."/>
            <person name="Thevarajoo S."/>
            <person name="Goh K.M."/>
            <person name="Eee R."/>
            <person name="Chan K.-G."/>
            <person name="Chong C.S."/>
        </authorList>
    </citation>
    <scope>NUCLEOTIDE SEQUENCE [LARGE SCALE GENOMIC DNA]</scope>
    <source>
        <strain evidence="4">D-25</strain>
    </source>
</reference>
<dbReference type="InterPro" id="IPR012340">
    <property type="entry name" value="NA-bd_OB-fold"/>
</dbReference>
<dbReference type="Pfam" id="PF13509">
    <property type="entry name" value="S1_2"/>
    <property type="match status" value="1"/>
</dbReference>
<dbReference type="PANTHER" id="PTHR37296">
    <property type="entry name" value="CONSERVED VIRULENCE FACTOR B"/>
    <property type="match status" value="1"/>
</dbReference>
<dbReference type="SMART" id="SM00316">
    <property type="entry name" value="S1"/>
    <property type="match status" value="3"/>
</dbReference>
<comment type="similarity">
    <text evidence="1">Belongs to the CvfB family.</text>
</comment>
<accession>A0A0L8AN87</accession>
<feature type="domain" description="S1 motif" evidence="2">
    <location>
        <begin position="4"/>
        <end position="65"/>
    </location>
</feature>
<dbReference type="InterPro" id="IPR003029">
    <property type="entry name" value="S1_domain"/>
</dbReference>
<dbReference type="OrthoDB" id="9801597at2"/>
<evidence type="ECO:0000313" key="3">
    <source>
        <dbReference type="EMBL" id="KOF03685.1"/>
    </source>
</evidence>
<dbReference type="AlphaFoldDB" id="A0A0L8AN87"/>
<dbReference type="GO" id="GO:0003676">
    <property type="term" value="F:nucleic acid binding"/>
    <property type="evidence" value="ECO:0007669"/>
    <property type="project" value="InterPro"/>
</dbReference>